<dbReference type="EMBL" id="KL198006">
    <property type="protein sequence ID" value="KDQ30219.1"/>
    <property type="molecule type" value="Genomic_DNA"/>
</dbReference>
<dbReference type="CDD" id="cd21037">
    <property type="entry name" value="MLKL_NTD"/>
    <property type="match status" value="1"/>
</dbReference>
<gene>
    <name evidence="2" type="ORF">PLEOSDRAFT_165817</name>
</gene>
<evidence type="ECO:0000313" key="2">
    <source>
        <dbReference type="EMBL" id="KDQ30219.1"/>
    </source>
</evidence>
<evidence type="ECO:0000313" key="3">
    <source>
        <dbReference type="Proteomes" id="UP000027073"/>
    </source>
</evidence>
<feature type="compositionally biased region" description="Polar residues" evidence="1">
    <location>
        <begin position="284"/>
        <end position="310"/>
    </location>
</feature>
<dbReference type="GO" id="GO:0007166">
    <property type="term" value="P:cell surface receptor signaling pathway"/>
    <property type="evidence" value="ECO:0007669"/>
    <property type="project" value="InterPro"/>
</dbReference>
<dbReference type="VEuPathDB" id="FungiDB:PLEOSDRAFT_165817"/>
<organism evidence="2 3">
    <name type="scientific">Pleurotus ostreatus (strain PC15)</name>
    <name type="common">Oyster mushroom</name>
    <dbReference type="NCBI Taxonomy" id="1137138"/>
    <lineage>
        <taxon>Eukaryota</taxon>
        <taxon>Fungi</taxon>
        <taxon>Dikarya</taxon>
        <taxon>Basidiomycota</taxon>
        <taxon>Agaricomycotina</taxon>
        <taxon>Agaricomycetes</taxon>
        <taxon>Agaricomycetidae</taxon>
        <taxon>Agaricales</taxon>
        <taxon>Pleurotineae</taxon>
        <taxon>Pleurotaceae</taxon>
        <taxon>Pleurotus</taxon>
    </lineage>
</organism>
<protein>
    <submittedName>
        <fullName evidence="2">Uncharacterized protein</fullName>
    </submittedName>
</protein>
<feature type="region of interest" description="Disordered" evidence="1">
    <location>
        <begin position="278"/>
        <end position="407"/>
    </location>
</feature>
<dbReference type="HOGENOM" id="CLU_588078_0_0_1"/>
<feature type="compositionally biased region" description="Pro residues" evidence="1">
    <location>
        <begin position="370"/>
        <end position="384"/>
    </location>
</feature>
<feature type="compositionally biased region" description="Low complexity" evidence="1">
    <location>
        <begin position="344"/>
        <end position="354"/>
    </location>
</feature>
<dbReference type="OrthoDB" id="3065924at2759"/>
<dbReference type="InParanoid" id="A0A067NQJ3"/>
<dbReference type="STRING" id="1137138.A0A067NQJ3"/>
<feature type="compositionally biased region" description="Low complexity" evidence="1">
    <location>
        <begin position="311"/>
        <end position="334"/>
    </location>
</feature>
<name>A0A067NQJ3_PLEO1</name>
<feature type="region of interest" description="Disordered" evidence="1">
    <location>
        <begin position="1"/>
        <end position="54"/>
    </location>
</feature>
<dbReference type="Proteomes" id="UP000027073">
    <property type="component" value="Unassembled WGS sequence"/>
</dbReference>
<dbReference type="InterPro" id="IPR059179">
    <property type="entry name" value="MLKL-like_MCAfunc"/>
</dbReference>
<dbReference type="InterPro" id="IPR036537">
    <property type="entry name" value="Adaptor_Cbl_N_dom_sf"/>
</dbReference>
<sequence>MGTASSSARSSVEVAEAGGGEAAVISPPVAQQPSLYGSGDDVESSNGSAAAAAAGDTLRTGRIGGVRPTPQRKGGPVLDVLDIWLNALKNAGAITQLPYMKEAAGVLLQVVNAIQAVRDNQDAFIRLVDHAGCIILSATRTMQPPREITDDMKFALKKIHDIVLKIKSLSDNRTNRTRLRRFLHAGSDKVEIGKLREDLNAAVQIFGVDAAMILNADINMLTEYVRQLTNEARGSCAGDCAVADGPSYGPSSVTPPPLPEVSDVNIQDGVFSHISADVDASNEGDGTQNIWAPNISSGVDGNVHMNSPVASHSGSRSRGSRRSSPSPNPSFIPSTDGLGQNARVSPSPSVVVLPEENSDMHETTQNSPPSSSPPQSSPTPPQISPTPRATPRSTSFSGIKINNGAFNHVNSPCRVTNKGSGTQTFHGHNIATNVSGDVMMNCGNYTKITTSNSNNDYSTHHYRHW</sequence>
<evidence type="ECO:0000256" key="1">
    <source>
        <dbReference type="SAM" id="MobiDB-lite"/>
    </source>
</evidence>
<reference evidence="3" key="1">
    <citation type="journal article" date="2014" name="Proc. Natl. Acad. Sci. U.S.A.">
        <title>Extensive sampling of basidiomycete genomes demonstrates inadequacy of the white-rot/brown-rot paradigm for wood decay fungi.</title>
        <authorList>
            <person name="Riley R."/>
            <person name="Salamov A.A."/>
            <person name="Brown D.W."/>
            <person name="Nagy L.G."/>
            <person name="Floudas D."/>
            <person name="Held B.W."/>
            <person name="Levasseur A."/>
            <person name="Lombard V."/>
            <person name="Morin E."/>
            <person name="Otillar R."/>
            <person name="Lindquist E.A."/>
            <person name="Sun H."/>
            <person name="LaButti K.M."/>
            <person name="Schmutz J."/>
            <person name="Jabbour D."/>
            <person name="Luo H."/>
            <person name="Baker S.E."/>
            <person name="Pisabarro A.G."/>
            <person name="Walton J.D."/>
            <person name="Blanchette R.A."/>
            <person name="Henrissat B."/>
            <person name="Martin F."/>
            <person name="Cullen D."/>
            <person name="Hibbett D.S."/>
            <person name="Grigoriev I.V."/>
        </authorList>
    </citation>
    <scope>NUCLEOTIDE SEQUENCE [LARGE SCALE GENOMIC DNA]</scope>
    <source>
        <strain evidence="3">PC15</strain>
    </source>
</reference>
<dbReference type="AlphaFoldDB" id="A0A067NQJ3"/>
<accession>A0A067NQJ3</accession>
<dbReference type="Gene3D" id="1.20.930.20">
    <property type="entry name" value="Adaptor protein Cbl, N-terminal domain"/>
    <property type="match status" value="1"/>
</dbReference>
<proteinExistence type="predicted"/>
<feature type="compositionally biased region" description="Low complexity" evidence="1">
    <location>
        <begin position="1"/>
        <end position="16"/>
    </location>
</feature>